<gene>
    <name evidence="2" type="ORF">CAUJ_LOCUS10736</name>
</gene>
<reference evidence="2" key="1">
    <citation type="submission" date="2020-10" db="EMBL/GenBank/DDBJ databases">
        <authorList>
            <person name="Kikuchi T."/>
        </authorList>
    </citation>
    <scope>NUCLEOTIDE SEQUENCE</scope>
    <source>
        <strain evidence="2">NKZ352</strain>
    </source>
</reference>
<organism evidence="2 3">
    <name type="scientific">Caenorhabditis auriculariae</name>
    <dbReference type="NCBI Taxonomy" id="2777116"/>
    <lineage>
        <taxon>Eukaryota</taxon>
        <taxon>Metazoa</taxon>
        <taxon>Ecdysozoa</taxon>
        <taxon>Nematoda</taxon>
        <taxon>Chromadorea</taxon>
        <taxon>Rhabditida</taxon>
        <taxon>Rhabditina</taxon>
        <taxon>Rhabditomorpha</taxon>
        <taxon>Rhabditoidea</taxon>
        <taxon>Rhabditidae</taxon>
        <taxon>Peloderinae</taxon>
        <taxon>Caenorhabditis</taxon>
    </lineage>
</organism>
<evidence type="ECO:0000256" key="1">
    <source>
        <dbReference type="SAM" id="MobiDB-lite"/>
    </source>
</evidence>
<name>A0A8S1HI41_9PELO</name>
<comment type="caution">
    <text evidence="2">The sequence shown here is derived from an EMBL/GenBank/DDBJ whole genome shotgun (WGS) entry which is preliminary data.</text>
</comment>
<proteinExistence type="predicted"/>
<dbReference type="EMBL" id="CAJGYM010000048">
    <property type="protein sequence ID" value="CAD6194817.1"/>
    <property type="molecule type" value="Genomic_DNA"/>
</dbReference>
<dbReference type="Proteomes" id="UP000835052">
    <property type="component" value="Unassembled WGS sequence"/>
</dbReference>
<feature type="region of interest" description="Disordered" evidence="1">
    <location>
        <begin position="1"/>
        <end position="87"/>
    </location>
</feature>
<evidence type="ECO:0000313" key="3">
    <source>
        <dbReference type="Proteomes" id="UP000835052"/>
    </source>
</evidence>
<feature type="compositionally biased region" description="Basic and acidic residues" evidence="1">
    <location>
        <begin position="61"/>
        <end position="79"/>
    </location>
</feature>
<feature type="compositionally biased region" description="Polar residues" evidence="1">
    <location>
        <begin position="1"/>
        <end position="23"/>
    </location>
</feature>
<protein>
    <submittedName>
        <fullName evidence="2">Uncharacterized protein</fullName>
    </submittedName>
</protein>
<sequence>MKLHHSISQNNISGCSNNDVTSRTSKEQAPKNPRGSGERSGGSGTVQRLPPAAPFASCKAPGRDRRAEKWSRRLAEEHRHGAKKANCKRCSVGTEGITPAPPIQLIDRF</sequence>
<accession>A0A8S1HI41</accession>
<keyword evidence="3" id="KW-1185">Reference proteome</keyword>
<evidence type="ECO:0000313" key="2">
    <source>
        <dbReference type="EMBL" id="CAD6194817.1"/>
    </source>
</evidence>
<dbReference type="AlphaFoldDB" id="A0A8S1HI41"/>